<name>A0ABU8TUX0_METWO</name>
<dbReference type="Pfam" id="PF02516">
    <property type="entry name" value="STT3"/>
    <property type="match status" value="1"/>
</dbReference>
<keyword evidence="11" id="KW-0460">Magnesium</keyword>
<feature type="transmembrane region" description="Helical" evidence="17">
    <location>
        <begin position="199"/>
        <end position="220"/>
    </location>
</feature>
<proteinExistence type="inferred from homology"/>
<evidence type="ECO:0000256" key="8">
    <source>
        <dbReference type="ARBA" id="ARBA00022679"/>
    </source>
</evidence>
<feature type="transmembrane region" description="Helical" evidence="17">
    <location>
        <begin position="162"/>
        <end position="179"/>
    </location>
</feature>
<dbReference type="Proteomes" id="UP001369247">
    <property type="component" value="Unassembled WGS sequence"/>
</dbReference>
<evidence type="ECO:0000256" key="16">
    <source>
        <dbReference type="ARBA" id="ARBA00034066"/>
    </source>
</evidence>
<comment type="caution">
    <text evidence="19">The sequence shown here is derived from an EMBL/GenBank/DDBJ whole genome shotgun (WGS) entry which is preliminary data.</text>
</comment>
<protein>
    <recommendedName>
        <fullName evidence="6">dolichyl-phosphooligosaccharide-protein glycotransferase</fullName>
        <ecNumber evidence="6">2.4.99.21</ecNumber>
    </recommendedName>
    <alternativeName>
        <fullName evidence="15">Oligosaccharyl transferase</fullName>
    </alternativeName>
</protein>
<evidence type="ECO:0000313" key="19">
    <source>
        <dbReference type="EMBL" id="MEJ8542414.1"/>
    </source>
</evidence>
<keyword evidence="14" id="KW-0464">Manganese</keyword>
<comment type="cofactor">
    <cofactor evidence="1">
        <name>Mn(2+)</name>
        <dbReference type="ChEBI" id="CHEBI:29035"/>
    </cofactor>
</comment>
<feature type="transmembrane region" description="Helical" evidence="17">
    <location>
        <begin position="82"/>
        <end position="101"/>
    </location>
</feature>
<evidence type="ECO:0000256" key="1">
    <source>
        <dbReference type="ARBA" id="ARBA00001936"/>
    </source>
</evidence>
<organism evidence="19 20">
    <name type="scientific">Methanothermobacter wolfeii</name>
    <name type="common">Methanobacterium wolfei</name>
    <dbReference type="NCBI Taxonomy" id="145261"/>
    <lineage>
        <taxon>Archaea</taxon>
        <taxon>Methanobacteriati</taxon>
        <taxon>Methanobacteriota</taxon>
        <taxon>Methanomada group</taxon>
        <taxon>Methanobacteria</taxon>
        <taxon>Methanobacteriales</taxon>
        <taxon>Methanobacteriaceae</taxon>
        <taxon>Methanothermobacter</taxon>
    </lineage>
</organism>
<feature type="transmembrane region" description="Helical" evidence="17">
    <location>
        <begin position="108"/>
        <end position="128"/>
    </location>
</feature>
<evidence type="ECO:0000256" key="13">
    <source>
        <dbReference type="ARBA" id="ARBA00023136"/>
    </source>
</evidence>
<keyword evidence="10" id="KW-0479">Metal-binding</keyword>
<sequence length="703" mass="78147">MIKLTRGSLIVIFILLTTGFAVRAGTDNSSLHSERHHEPLMYDMDSYYNLRLAMNLLDHGELSDGDGWDRHSYYPPGVPLDYPPLLAFITIILHLLTSRFLSLSELAFWLPAVVSPLAGVAVFLFAGSLDCDDLSSGLAGLLAVTAPFYFMRTVPGFYDTDIFNVLFPLMVVHSLYLSVRRDDWRWSTVSAMLITLYSTAWNGWQILYYVLLVSCGIFILRYRDRNILLFLLITTALIELTDPGRIPSLIRGIPLMASGAAGQLFPEILNTGSSTMTGAFPSPYANITELQPPGFAEIITGTGPGLLIAGIMGLEPLRRLRGDDGFLFMTVMIWLVAGLVCLSGGLRFIEVLIAPLSVTSALFFSEIRTRLARRKNMDPPFRSLLSASIIVMLVLPSPLIALDSYGSLHPRVDDCMMDAAVYIRENTAEDTVVVCNWVHGHFFAWMADRPVNFDGRLGYIETLPVRNHGYPLDPRVPGVWREYWQDRALATSDPVLADGILSMLASSGDECYLEVYDATGDPAGSVRIIEELIRMDEDQRMTYLESLGISASAADSIAALMERRSGYVLVTSDSLIDKGYWILYYGSWNFTGPTVKPFYSEGEIISRNPLISSDGVTFNGTVLFKGMKPCRVFTVKEGWVDVVTVDPSSGFNVYILKDRNRTVTVPVKYEDSLFVRLVLMGDGAGRFRAVMRSGDVTLWEPIE</sequence>
<evidence type="ECO:0000256" key="9">
    <source>
        <dbReference type="ARBA" id="ARBA00022692"/>
    </source>
</evidence>
<feature type="domain" description="Oligosaccharyl transferase STT3 N-terminal" evidence="18">
    <location>
        <begin position="20"/>
        <end position="238"/>
    </location>
</feature>
<feature type="transmembrane region" description="Helical" evidence="17">
    <location>
        <begin position="326"/>
        <end position="346"/>
    </location>
</feature>
<comment type="cofactor">
    <cofactor evidence="2">
        <name>Mg(2+)</name>
        <dbReference type="ChEBI" id="CHEBI:18420"/>
    </cofactor>
</comment>
<evidence type="ECO:0000256" key="4">
    <source>
        <dbReference type="ARBA" id="ARBA00004922"/>
    </source>
</evidence>
<evidence type="ECO:0000256" key="2">
    <source>
        <dbReference type="ARBA" id="ARBA00001946"/>
    </source>
</evidence>
<keyword evidence="20" id="KW-1185">Reference proteome</keyword>
<dbReference type="InterPro" id="IPR003674">
    <property type="entry name" value="Oligo_trans_STT3"/>
</dbReference>
<dbReference type="Gene3D" id="3.40.50.12610">
    <property type="match status" value="1"/>
</dbReference>
<keyword evidence="9 17" id="KW-0812">Transmembrane</keyword>
<comment type="catalytic activity">
    <reaction evidence="16">
        <text>an archaeal dolichyl phosphooligosaccharide + [protein]-L-asparagine = an archaeal dolichyl phosphate + a glycoprotein with the oligosaccharide chain attached by N-beta-D-glycosyl linkage to a protein L-asparagine.</text>
        <dbReference type="EC" id="2.4.99.21"/>
    </reaction>
</comment>
<keyword evidence="7" id="KW-0328">Glycosyltransferase</keyword>
<evidence type="ECO:0000256" key="3">
    <source>
        <dbReference type="ARBA" id="ARBA00004651"/>
    </source>
</evidence>
<comment type="similarity">
    <text evidence="5">Belongs to the STT3 family.</text>
</comment>
<evidence type="ECO:0000256" key="6">
    <source>
        <dbReference type="ARBA" id="ARBA00012602"/>
    </source>
</evidence>
<keyword evidence="13 17" id="KW-0472">Membrane</keyword>
<dbReference type="InterPro" id="IPR048307">
    <property type="entry name" value="STT3_N"/>
</dbReference>
<keyword evidence="12 17" id="KW-1133">Transmembrane helix</keyword>
<evidence type="ECO:0000256" key="17">
    <source>
        <dbReference type="SAM" id="Phobius"/>
    </source>
</evidence>
<evidence type="ECO:0000256" key="11">
    <source>
        <dbReference type="ARBA" id="ARBA00022842"/>
    </source>
</evidence>
<dbReference type="PANTHER" id="PTHR13872:SF1">
    <property type="entry name" value="DOLICHYL-DIPHOSPHOOLIGOSACCHARIDE--PROTEIN GLYCOSYLTRANSFERASE SUBUNIT STT3B"/>
    <property type="match status" value="1"/>
</dbReference>
<gene>
    <name evidence="19" type="ORF">U2150_02765</name>
</gene>
<evidence type="ECO:0000256" key="14">
    <source>
        <dbReference type="ARBA" id="ARBA00023211"/>
    </source>
</evidence>
<dbReference type="EC" id="2.4.99.21" evidence="6"/>
<evidence type="ECO:0000259" key="18">
    <source>
        <dbReference type="Pfam" id="PF02516"/>
    </source>
</evidence>
<comment type="subcellular location">
    <subcellularLocation>
        <location evidence="3">Cell membrane</location>
        <topology evidence="3">Multi-pass membrane protein</topology>
    </subcellularLocation>
</comment>
<feature type="transmembrane region" description="Helical" evidence="17">
    <location>
        <begin position="383"/>
        <end position="402"/>
    </location>
</feature>
<comment type="pathway">
    <text evidence="4">Protein modification; protein glycosylation.</text>
</comment>
<evidence type="ECO:0000256" key="12">
    <source>
        <dbReference type="ARBA" id="ARBA00022989"/>
    </source>
</evidence>
<dbReference type="PANTHER" id="PTHR13872">
    <property type="entry name" value="DOLICHYL-DIPHOSPHOOLIGOSACCHARIDE--PROTEIN GLYCOSYLTRANSFERASE SUBUNIT"/>
    <property type="match status" value="1"/>
</dbReference>
<reference evidence="19 20" key="1">
    <citation type="submission" date="2023-12" db="EMBL/GenBank/DDBJ databases">
        <title>Phenotypic and Genomic Characterization of Methanothermobacter wolfeii Strain BSEL, a CO2-Capturing Archaeon with Minimal Nutrient Requirements.</title>
        <authorList>
            <person name="Ale Enriquez F."/>
            <person name="Ahring B.K."/>
        </authorList>
    </citation>
    <scope>NUCLEOTIDE SEQUENCE [LARGE SCALE GENOMIC DNA]</scope>
    <source>
        <strain evidence="19 20">BSEL-1</strain>
    </source>
</reference>
<evidence type="ECO:0000256" key="15">
    <source>
        <dbReference type="ARBA" id="ARBA00030679"/>
    </source>
</evidence>
<keyword evidence="8" id="KW-0808">Transferase</keyword>
<evidence type="ECO:0000256" key="10">
    <source>
        <dbReference type="ARBA" id="ARBA00022723"/>
    </source>
</evidence>
<evidence type="ECO:0000256" key="5">
    <source>
        <dbReference type="ARBA" id="ARBA00010810"/>
    </source>
</evidence>
<accession>A0ABU8TUX0</accession>
<evidence type="ECO:0000256" key="7">
    <source>
        <dbReference type="ARBA" id="ARBA00022676"/>
    </source>
</evidence>
<evidence type="ECO:0000313" key="20">
    <source>
        <dbReference type="Proteomes" id="UP001369247"/>
    </source>
</evidence>
<dbReference type="EMBL" id="JAXUHJ010000008">
    <property type="protein sequence ID" value="MEJ8542414.1"/>
    <property type="molecule type" value="Genomic_DNA"/>
</dbReference>